<keyword evidence="4" id="KW-0862">Zinc</keyword>
<proteinExistence type="inferred from homology"/>
<dbReference type="PANTHER" id="PTHR46516">
    <property type="entry name" value="TRNA-SPECIFIC ADENOSINE DEAMINASE 1"/>
    <property type="match status" value="1"/>
</dbReference>
<comment type="catalytic activity">
    <reaction evidence="11">
        <text>adenosine(37) in tRNA(Ala) + H2O + H(+) = inosine(37) in tRNA(Ala) + NH4(+)</text>
        <dbReference type="Rhea" id="RHEA:50968"/>
        <dbReference type="Rhea" id="RHEA-COMP:12855"/>
        <dbReference type="Rhea" id="RHEA-COMP:12856"/>
        <dbReference type="ChEBI" id="CHEBI:15377"/>
        <dbReference type="ChEBI" id="CHEBI:15378"/>
        <dbReference type="ChEBI" id="CHEBI:28938"/>
        <dbReference type="ChEBI" id="CHEBI:74411"/>
        <dbReference type="ChEBI" id="CHEBI:82852"/>
        <dbReference type="EC" id="3.5.4.34"/>
    </reaction>
</comment>
<protein>
    <recommendedName>
        <fullName evidence="9">tRNA-specific adenosine deaminase 1</fullName>
        <ecNumber evidence="8">3.5.4.34</ecNumber>
    </recommendedName>
    <alternativeName>
        <fullName evidence="10">tRNA-specific adenosine-37 deaminase</fullName>
    </alternativeName>
</protein>
<name>A0ABD0T3S2_LOXSC</name>
<dbReference type="InterPro" id="IPR002466">
    <property type="entry name" value="A_deamin"/>
</dbReference>
<keyword evidence="2" id="KW-0479">Metal-binding</keyword>
<evidence type="ECO:0000256" key="4">
    <source>
        <dbReference type="ARBA" id="ARBA00022833"/>
    </source>
</evidence>
<comment type="caution">
    <text evidence="13">The sequence shown here is derived from an EMBL/GenBank/DDBJ whole genome shotgun (WGS) entry which is preliminary data.</text>
</comment>
<dbReference type="SMART" id="SM00552">
    <property type="entry name" value="ADEAMc"/>
    <property type="match status" value="1"/>
</dbReference>
<accession>A0ABD0T3S2</accession>
<evidence type="ECO:0000259" key="12">
    <source>
        <dbReference type="PROSITE" id="PS50141"/>
    </source>
</evidence>
<comment type="cofactor">
    <cofactor evidence="5">
        <name>1D-myo-inositol hexakisphosphate</name>
        <dbReference type="ChEBI" id="CHEBI:58130"/>
    </cofactor>
</comment>
<dbReference type="Proteomes" id="UP001549921">
    <property type="component" value="Unassembled WGS sequence"/>
</dbReference>
<sequence length="428" mass="48611">MDKISEEFSNSAFSATSFADKAVQRFIEVYEKLPKSGKPTAEEFTVLAGILLFQRSTGYMEVVSIATGTKCIGGSKLLANGSVVHDSHAEILARRGLLIYLNETIKRTLKGEMTMFKLEDNKLELSSDYEFHFFSSQLPCGDACIMPKDEDCEFIGMPVLTENQTTVKNKRKAEKDISNINSKEPRVAPDIQRTGAKCLPHCEQDTREPGTKYHLLGQVRTKPGRGERTLSVSCSDKISKWINLGIQGSLLGILLKKPIYLKSIIIGGRVPYNQESLERALLLRNPNFKIENLPILEQSSVAFPYIKSNLRHRAGPASIVWVNLKESFTEVGANGIRLGLSKKFLGDVKKSLQVSKYYMYNRFVQLLLLYKKETLKEMIGVESVQTIPYNEMKRKNKEYYDKWAVVKKNFFKTWTIKPDIWDFCESIQ</sequence>
<evidence type="ECO:0000256" key="8">
    <source>
        <dbReference type="ARBA" id="ARBA00038940"/>
    </source>
</evidence>
<dbReference type="GO" id="GO:0043829">
    <property type="term" value="F:tRNA-specific adenosine-37 deaminase activity"/>
    <property type="evidence" value="ECO:0007669"/>
    <property type="project" value="UniProtKB-EC"/>
</dbReference>
<comment type="similarity">
    <text evidence="7">Belongs to the ADAT1 family.</text>
</comment>
<dbReference type="AlphaFoldDB" id="A0ABD0T3S2"/>
<evidence type="ECO:0000256" key="11">
    <source>
        <dbReference type="ARBA" id="ARBA00047635"/>
    </source>
</evidence>
<dbReference type="PROSITE" id="PS50141">
    <property type="entry name" value="A_DEAMIN_EDITASE"/>
    <property type="match status" value="1"/>
</dbReference>
<evidence type="ECO:0000256" key="10">
    <source>
        <dbReference type="ARBA" id="ARBA00041760"/>
    </source>
</evidence>
<evidence type="ECO:0000256" key="6">
    <source>
        <dbReference type="ARBA" id="ARBA00037784"/>
    </source>
</evidence>
<dbReference type="EMBL" id="JBEDNZ010000010">
    <property type="protein sequence ID" value="KAL0832677.1"/>
    <property type="molecule type" value="Genomic_DNA"/>
</dbReference>
<organism evidence="13 14">
    <name type="scientific">Loxostege sticticalis</name>
    <name type="common">Beet webworm moth</name>
    <dbReference type="NCBI Taxonomy" id="481309"/>
    <lineage>
        <taxon>Eukaryota</taxon>
        <taxon>Metazoa</taxon>
        <taxon>Ecdysozoa</taxon>
        <taxon>Arthropoda</taxon>
        <taxon>Hexapoda</taxon>
        <taxon>Insecta</taxon>
        <taxon>Pterygota</taxon>
        <taxon>Neoptera</taxon>
        <taxon>Endopterygota</taxon>
        <taxon>Lepidoptera</taxon>
        <taxon>Glossata</taxon>
        <taxon>Ditrysia</taxon>
        <taxon>Pyraloidea</taxon>
        <taxon>Crambidae</taxon>
        <taxon>Pyraustinae</taxon>
        <taxon>Loxostege</taxon>
    </lineage>
</organism>
<comment type="function">
    <text evidence="6">Specifically deaminates adenosine-37 to inosine in tRNA-Ala.</text>
</comment>
<dbReference type="EC" id="3.5.4.34" evidence="8"/>
<feature type="domain" description="A to I editase" evidence="12">
    <location>
        <begin position="64"/>
        <end position="399"/>
    </location>
</feature>
<evidence type="ECO:0000256" key="7">
    <source>
        <dbReference type="ARBA" id="ARBA00038326"/>
    </source>
</evidence>
<dbReference type="GO" id="GO:0008033">
    <property type="term" value="P:tRNA processing"/>
    <property type="evidence" value="ECO:0007669"/>
    <property type="project" value="UniProtKB-KW"/>
</dbReference>
<evidence type="ECO:0000256" key="5">
    <source>
        <dbReference type="ARBA" id="ARBA00037026"/>
    </source>
</evidence>
<evidence type="ECO:0000313" key="13">
    <source>
        <dbReference type="EMBL" id="KAL0832677.1"/>
    </source>
</evidence>
<evidence type="ECO:0000256" key="9">
    <source>
        <dbReference type="ARBA" id="ARBA00040502"/>
    </source>
</evidence>
<gene>
    <name evidence="13" type="ORF">ABMA28_000865</name>
</gene>
<dbReference type="GO" id="GO:0046872">
    <property type="term" value="F:metal ion binding"/>
    <property type="evidence" value="ECO:0007669"/>
    <property type="project" value="UniProtKB-KW"/>
</dbReference>
<dbReference type="PANTHER" id="PTHR46516:SF1">
    <property type="entry name" value="TRNA-SPECIFIC ADENOSINE DEAMINASE 1"/>
    <property type="match status" value="1"/>
</dbReference>
<evidence type="ECO:0000256" key="1">
    <source>
        <dbReference type="ARBA" id="ARBA00022694"/>
    </source>
</evidence>
<evidence type="ECO:0000256" key="3">
    <source>
        <dbReference type="ARBA" id="ARBA00022801"/>
    </source>
</evidence>
<dbReference type="Pfam" id="PF02137">
    <property type="entry name" value="A_deamin"/>
    <property type="match status" value="1"/>
</dbReference>
<evidence type="ECO:0000256" key="2">
    <source>
        <dbReference type="ARBA" id="ARBA00022723"/>
    </source>
</evidence>
<keyword evidence="3" id="KW-0378">Hydrolase</keyword>
<evidence type="ECO:0000313" key="14">
    <source>
        <dbReference type="Proteomes" id="UP001549921"/>
    </source>
</evidence>
<reference evidence="13 14" key="1">
    <citation type="submission" date="2024-06" db="EMBL/GenBank/DDBJ databases">
        <title>A chromosome-level genome assembly of beet webworm, Loxostege sticticalis.</title>
        <authorList>
            <person name="Zhang Y."/>
        </authorList>
    </citation>
    <scope>NUCLEOTIDE SEQUENCE [LARGE SCALE GENOMIC DNA]</scope>
    <source>
        <strain evidence="13">AQ028</strain>
        <tissue evidence="13">Male pupae</tissue>
    </source>
</reference>
<keyword evidence="1" id="KW-0819">tRNA processing</keyword>